<protein>
    <submittedName>
        <fullName evidence="1">Uncharacterized protein</fullName>
    </submittedName>
</protein>
<comment type="caution">
    <text evidence="1">The sequence shown here is derived from an EMBL/GenBank/DDBJ whole genome shotgun (WGS) entry which is preliminary data.</text>
</comment>
<evidence type="ECO:0000313" key="2">
    <source>
        <dbReference type="Proteomes" id="UP000220102"/>
    </source>
</evidence>
<gene>
    <name evidence="1" type="ORF">CRI94_15825</name>
</gene>
<sequence>MDRVQGHIRLRNSRLDEAFGVMPIVRLIWTIVKLPDDGWKRLYSERDPSRQSMNAAGRRFARICD</sequence>
<dbReference type="AlphaFoldDB" id="A0A2A8CUP0"/>
<organism evidence="1 2">
    <name type="scientific">Longibacter salinarum</name>
    <dbReference type="NCBI Taxonomy" id="1850348"/>
    <lineage>
        <taxon>Bacteria</taxon>
        <taxon>Pseudomonadati</taxon>
        <taxon>Rhodothermota</taxon>
        <taxon>Rhodothermia</taxon>
        <taxon>Rhodothermales</taxon>
        <taxon>Salisaetaceae</taxon>
        <taxon>Longibacter</taxon>
    </lineage>
</organism>
<evidence type="ECO:0000313" key="1">
    <source>
        <dbReference type="EMBL" id="PEN11261.1"/>
    </source>
</evidence>
<accession>A0A2A8CUP0</accession>
<keyword evidence="2" id="KW-1185">Reference proteome</keyword>
<proteinExistence type="predicted"/>
<reference evidence="1 2" key="1">
    <citation type="submission" date="2017-10" db="EMBL/GenBank/DDBJ databases">
        <title>Draft genome of Longibacter Salinarum.</title>
        <authorList>
            <person name="Goh K.M."/>
            <person name="Shamsir M.S."/>
            <person name="Lim S.W."/>
        </authorList>
    </citation>
    <scope>NUCLEOTIDE SEQUENCE [LARGE SCALE GENOMIC DNA]</scope>
    <source>
        <strain evidence="1 2">KCTC 52045</strain>
    </source>
</reference>
<name>A0A2A8CUP0_9BACT</name>
<dbReference type="Proteomes" id="UP000220102">
    <property type="component" value="Unassembled WGS sequence"/>
</dbReference>
<dbReference type="EMBL" id="PDEQ01000010">
    <property type="protein sequence ID" value="PEN11261.1"/>
    <property type="molecule type" value="Genomic_DNA"/>
</dbReference>